<evidence type="ECO:0000259" key="11">
    <source>
        <dbReference type="Pfam" id="PF02870"/>
    </source>
</evidence>
<dbReference type="FunFam" id="1.10.10.10:FF:000214">
    <property type="entry name" value="Methylated-DNA--protein-cysteine methyltransferase"/>
    <property type="match status" value="1"/>
</dbReference>
<evidence type="ECO:0000256" key="1">
    <source>
        <dbReference type="ARBA" id="ARBA00001286"/>
    </source>
</evidence>
<comment type="catalytic activity">
    <reaction evidence="1 9">
        <text>a 4-O-methyl-thymidine in DNA + L-cysteinyl-[protein] = a thymidine in DNA + S-methyl-L-cysteinyl-[protein]</text>
        <dbReference type="Rhea" id="RHEA:53428"/>
        <dbReference type="Rhea" id="RHEA-COMP:10131"/>
        <dbReference type="Rhea" id="RHEA-COMP:10132"/>
        <dbReference type="Rhea" id="RHEA-COMP:13555"/>
        <dbReference type="Rhea" id="RHEA-COMP:13556"/>
        <dbReference type="ChEBI" id="CHEBI:29950"/>
        <dbReference type="ChEBI" id="CHEBI:82612"/>
        <dbReference type="ChEBI" id="CHEBI:137386"/>
        <dbReference type="ChEBI" id="CHEBI:137387"/>
        <dbReference type="EC" id="2.1.1.63"/>
    </reaction>
</comment>
<dbReference type="GO" id="GO:0006307">
    <property type="term" value="P:DNA alkylation repair"/>
    <property type="evidence" value="ECO:0007669"/>
    <property type="project" value="UniProtKB-UniRule"/>
</dbReference>
<comment type="catalytic activity">
    <reaction evidence="8 9">
        <text>a 6-O-methyl-2'-deoxyguanosine in DNA + L-cysteinyl-[protein] = S-methyl-L-cysteinyl-[protein] + a 2'-deoxyguanosine in DNA</text>
        <dbReference type="Rhea" id="RHEA:24000"/>
        <dbReference type="Rhea" id="RHEA-COMP:10131"/>
        <dbReference type="Rhea" id="RHEA-COMP:10132"/>
        <dbReference type="Rhea" id="RHEA-COMP:11367"/>
        <dbReference type="Rhea" id="RHEA-COMP:11368"/>
        <dbReference type="ChEBI" id="CHEBI:29950"/>
        <dbReference type="ChEBI" id="CHEBI:82612"/>
        <dbReference type="ChEBI" id="CHEBI:85445"/>
        <dbReference type="ChEBI" id="CHEBI:85448"/>
        <dbReference type="EC" id="2.1.1.63"/>
    </reaction>
</comment>
<keyword evidence="7 9" id="KW-0234">DNA repair</keyword>
<dbReference type="EMBL" id="DTGT01000365">
    <property type="protein sequence ID" value="HGH61877.1"/>
    <property type="molecule type" value="Genomic_DNA"/>
</dbReference>
<feature type="domain" description="Methylguanine DNA methyltransferase ribonuclease-like" evidence="11">
    <location>
        <begin position="9"/>
        <end position="73"/>
    </location>
</feature>
<gene>
    <name evidence="12" type="ORF">ENV54_11340</name>
</gene>
<dbReference type="InterPro" id="IPR036217">
    <property type="entry name" value="MethylDNA_cys_MeTrfase_DNAb"/>
</dbReference>
<dbReference type="InterPro" id="IPR036388">
    <property type="entry name" value="WH-like_DNA-bd_sf"/>
</dbReference>
<accession>A0A7C4EYE6</accession>
<sequence length="173" mass="18837">MAHTRGEIYHYFHSRVGWLRLHATEKGVSELTFVPHPETDHAKPSSAVMKRFVHELDVYFSGAPVRFLTPVDISAGSHFCQEVWRALQNVPYGETISYAGLAAMIGKPRAARAVGLAVGKNPAPIIIPCHRVIRSDGSLGGYGPGVKLKQSLLDLESSGQGTAIDAMTRQMKS</sequence>
<comment type="subcellular location">
    <subcellularLocation>
        <location evidence="9">Cytoplasm</location>
    </subcellularLocation>
</comment>
<comment type="caution">
    <text evidence="12">The sequence shown here is derived from an EMBL/GenBank/DDBJ whole genome shotgun (WGS) entry which is preliminary data.</text>
</comment>
<dbReference type="PANTHER" id="PTHR10815:SF13">
    <property type="entry name" value="METHYLATED-DNA--PROTEIN-CYSTEINE METHYLTRANSFERASE"/>
    <property type="match status" value="1"/>
</dbReference>
<feature type="domain" description="Methylated-DNA-[protein]-cysteine S-methyltransferase DNA binding" evidence="10">
    <location>
        <begin position="79"/>
        <end position="157"/>
    </location>
</feature>
<comment type="function">
    <text evidence="9">Involved in the cellular defense against the biological effects of O6-methylguanine (O6-MeG) and O4-methylthymine (O4-MeT) in DNA. Repairs the methylated nucleobase in DNA by stoichiometrically transferring the methyl group to a cysteine residue in the enzyme. This is a suicide reaction: the enzyme is irreversibly inactivated.</text>
</comment>
<name>A0A7C4EYE6_9BACT</name>
<dbReference type="InterPro" id="IPR008332">
    <property type="entry name" value="MethylG_MeTrfase_N"/>
</dbReference>
<dbReference type="Gene3D" id="1.10.10.10">
    <property type="entry name" value="Winged helix-like DNA-binding domain superfamily/Winged helix DNA-binding domain"/>
    <property type="match status" value="1"/>
</dbReference>
<comment type="similarity">
    <text evidence="2 9">Belongs to the MGMT family.</text>
</comment>
<evidence type="ECO:0000259" key="10">
    <source>
        <dbReference type="Pfam" id="PF01035"/>
    </source>
</evidence>
<dbReference type="PROSITE" id="PS00374">
    <property type="entry name" value="MGMT"/>
    <property type="match status" value="1"/>
</dbReference>
<evidence type="ECO:0000256" key="7">
    <source>
        <dbReference type="ARBA" id="ARBA00023204"/>
    </source>
</evidence>
<dbReference type="PANTHER" id="PTHR10815">
    <property type="entry name" value="METHYLATED-DNA--PROTEIN-CYSTEINE METHYLTRANSFERASE"/>
    <property type="match status" value="1"/>
</dbReference>
<dbReference type="GO" id="GO:0003908">
    <property type="term" value="F:methylated-DNA-[protein]-cysteine S-methyltransferase activity"/>
    <property type="evidence" value="ECO:0007669"/>
    <property type="project" value="UniProtKB-UniRule"/>
</dbReference>
<keyword evidence="5 9" id="KW-0808">Transferase</keyword>
<dbReference type="InterPro" id="IPR036631">
    <property type="entry name" value="MGMT_N_sf"/>
</dbReference>
<dbReference type="NCBIfam" id="TIGR00589">
    <property type="entry name" value="ogt"/>
    <property type="match status" value="1"/>
</dbReference>
<dbReference type="Pfam" id="PF02870">
    <property type="entry name" value="Methyltransf_1N"/>
    <property type="match status" value="1"/>
</dbReference>
<keyword evidence="6 9" id="KW-0227">DNA damage</keyword>
<evidence type="ECO:0000313" key="12">
    <source>
        <dbReference type="EMBL" id="HGH61877.1"/>
    </source>
</evidence>
<dbReference type="HAMAP" id="MF_00772">
    <property type="entry name" value="OGT"/>
    <property type="match status" value="1"/>
</dbReference>
<dbReference type="CDD" id="cd06445">
    <property type="entry name" value="ATase"/>
    <property type="match status" value="1"/>
</dbReference>
<dbReference type="SUPFAM" id="SSF53155">
    <property type="entry name" value="Methylated DNA-protein cysteine methyltransferase domain"/>
    <property type="match status" value="1"/>
</dbReference>
<dbReference type="InterPro" id="IPR023546">
    <property type="entry name" value="MGMT"/>
</dbReference>
<organism evidence="12">
    <name type="scientific">Desulfomonile tiedjei</name>
    <dbReference type="NCBI Taxonomy" id="2358"/>
    <lineage>
        <taxon>Bacteria</taxon>
        <taxon>Pseudomonadati</taxon>
        <taxon>Thermodesulfobacteriota</taxon>
        <taxon>Desulfomonilia</taxon>
        <taxon>Desulfomonilales</taxon>
        <taxon>Desulfomonilaceae</taxon>
        <taxon>Desulfomonile</taxon>
    </lineage>
</organism>
<evidence type="ECO:0000256" key="9">
    <source>
        <dbReference type="HAMAP-Rule" id="MF_00772"/>
    </source>
</evidence>
<evidence type="ECO:0000256" key="2">
    <source>
        <dbReference type="ARBA" id="ARBA00008711"/>
    </source>
</evidence>
<evidence type="ECO:0000256" key="3">
    <source>
        <dbReference type="ARBA" id="ARBA00022490"/>
    </source>
</evidence>
<keyword evidence="3 9" id="KW-0963">Cytoplasm</keyword>
<dbReference type="Pfam" id="PF01035">
    <property type="entry name" value="DNA_binding_1"/>
    <property type="match status" value="1"/>
</dbReference>
<dbReference type="EC" id="2.1.1.63" evidence="9"/>
<dbReference type="Gene3D" id="3.30.160.70">
    <property type="entry name" value="Methylated DNA-protein cysteine methyltransferase domain"/>
    <property type="match status" value="1"/>
</dbReference>
<dbReference type="GO" id="GO:0032259">
    <property type="term" value="P:methylation"/>
    <property type="evidence" value="ECO:0007669"/>
    <property type="project" value="UniProtKB-KW"/>
</dbReference>
<feature type="active site" description="Nucleophile; methyl group acceptor" evidence="9">
    <location>
        <position position="129"/>
    </location>
</feature>
<comment type="miscellaneous">
    <text evidence="9">This enzyme catalyzes only one turnover and therefore is not strictly catalytic. According to one definition, an enzyme is a biocatalyst that acts repeatedly and over many reaction cycles.</text>
</comment>
<keyword evidence="4 9" id="KW-0489">Methyltransferase</keyword>
<evidence type="ECO:0000256" key="5">
    <source>
        <dbReference type="ARBA" id="ARBA00022679"/>
    </source>
</evidence>
<evidence type="ECO:0000256" key="8">
    <source>
        <dbReference type="ARBA" id="ARBA00049348"/>
    </source>
</evidence>
<dbReference type="SUPFAM" id="SSF46767">
    <property type="entry name" value="Methylated DNA-protein cysteine methyltransferase, C-terminal domain"/>
    <property type="match status" value="1"/>
</dbReference>
<evidence type="ECO:0000256" key="6">
    <source>
        <dbReference type="ARBA" id="ARBA00022763"/>
    </source>
</evidence>
<reference evidence="12" key="1">
    <citation type="journal article" date="2020" name="mSystems">
        <title>Genome- and Community-Level Interaction Insights into Carbon Utilization and Element Cycling Functions of Hydrothermarchaeota in Hydrothermal Sediment.</title>
        <authorList>
            <person name="Zhou Z."/>
            <person name="Liu Y."/>
            <person name="Xu W."/>
            <person name="Pan J."/>
            <person name="Luo Z.H."/>
            <person name="Li M."/>
        </authorList>
    </citation>
    <scope>NUCLEOTIDE SEQUENCE [LARGE SCALE GENOMIC DNA]</scope>
    <source>
        <strain evidence="12">SpSt-769</strain>
    </source>
</reference>
<protein>
    <recommendedName>
        <fullName evidence="9">Methylated-DNA--protein-cysteine methyltransferase</fullName>
        <ecNumber evidence="9">2.1.1.63</ecNumber>
    </recommendedName>
    <alternativeName>
        <fullName evidence="9">6-O-methylguanine-DNA methyltransferase</fullName>
        <shortName evidence="9">MGMT</shortName>
    </alternativeName>
    <alternativeName>
        <fullName evidence="9">O-6-methylguanine-DNA-alkyltransferase</fullName>
    </alternativeName>
</protein>
<dbReference type="AlphaFoldDB" id="A0A7C4EYE6"/>
<dbReference type="InterPro" id="IPR014048">
    <property type="entry name" value="MethylDNA_cys_MeTrfase_DNA-bd"/>
</dbReference>
<evidence type="ECO:0000256" key="4">
    <source>
        <dbReference type="ARBA" id="ARBA00022603"/>
    </source>
</evidence>
<proteinExistence type="inferred from homology"/>
<dbReference type="InterPro" id="IPR001497">
    <property type="entry name" value="MethylDNA_cys_MeTrfase_AS"/>
</dbReference>
<dbReference type="GO" id="GO:0005737">
    <property type="term" value="C:cytoplasm"/>
    <property type="evidence" value="ECO:0007669"/>
    <property type="project" value="UniProtKB-SubCell"/>
</dbReference>